<keyword evidence="5" id="KW-0132">Cell division</keyword>
<evidence type="ECO:0000256" key="2">
    <source>
        <dbReference type="ARBA" id="ARBA00004123"/>
    </source>
</evidence>
<gene>
    <name evidence="14" type="primary">Oip5</name>
    <name evidence="14" type="ORF">CHRMAC_R01251</name>
</gene>
<evidence type="ECO:0000256" key="5">
    <source>
        <dbReference type="ARBA" id="ARBA00022618"/>
    </source>
</evidence>
<evidence type="ECO:0000256" key="9">
    <source>
        <dbReference type="ARBA" id="ARBA00023242"/>
    </source>
</evidence>
<keyword evidence="7" id="KW-0498">Mitosis</keyword>
<proteinExistence type="inferred from homology"/>
<dbReference type="Pfam" id="PF03226">
    <property type="entry name" value="Yippee-Mis18"/>
    <property type="match status" value="1"/>
</dbReference>
<keyword evidence="15" id="KW-1185">Reference proteome</keyword>
<dbReference type="PANTHER" id="PTHR16431">
    <property type="entry name" value="NEUROGENIC PROTEIN MASTERMIND"/>
    <property type="match status" value="1"/>
</dbReference>
<evidence type="ECO:0000256" key="11">
    <source>
        <dbReference type="ARBA" id="ARBA00023328"/>
    </source>
</evidence>
<dbReference type="GO" id="GO:0046872">
    <property type="term" value="F:metal ion binding"/>
    <property type="evidence" value="ECO:0007669"/>
    <property type="project" value="UniProtKB-KW"/>
</dbReference>
<evidence type="ECO:0000256" key="1">
    <source>
        <dbReference type="ARBA" id="ARBA00003694"/>
    </source>
</evidence>
<organism evidence="14 15">
    <name type="scientific">Chroicocephalus maculipennis</name>
    <name type="common">Brown-hooded gull</name>
    <name type="synonym">Larus maculipennis</name>
    <dbReference type="NCBI Taxonomy" id="287016"/>
    <lineage>
        <taxon>Eukaryota</taxon>
        <taxon>Metazoa</taxon>
        <taxon>Chordata</taxon>
        <taxon>Craniata</taxon>
        <taxon>Vertebrata</taxon>
        <taxon>Euteleostomi</taxon>
        <taxon>Archelosauria</taxon>
        <taxon>Archosauria</taxon>
        <taxon>Dinosauria</taxon>
        <taxon>Saurischia</taxon>
        <taxon>Theropoda</taxon>
        <taxon>Coelurosauria</taxon>
        <taxon>Aves</taxon>
        <taxon>Neognathae</taxon>
        <taxon>Neoaves</taxon>
        <taxon>Charadriiformes</taxon>
        <taxon>Laridae</taxon>
        <taxon>Chroicocephalus</taxon>
    </lineage>
</organism>
<name>A0A7K5NXE7_CHRMC</name>
<evidence type="ECO:0000313" key="14">
    <source>
        <dbReference type="EMBL" id="NWT47004.1"/>
    </source>
</evidence>
<comment type="function">
    <text evidence="1">Required for recruitment of CENPA to centromeres and normal chromosome segregation during mitosis.</text>
</comment>
<dbReference type="PROSITE" id="PS51793">
    <property type="entry name" value="MIS18"/>
    <property type="match status" value="1"/>
</dbReference>
<dbReference type="PANTHER" id="PTHR16431:SF3">
    <property type="entry name" value="PROTEIN MIS18-BETA"/>
    <property type="match status" value="1"/>
</dbReference>
<evidence type="ECO:0000256" key="12">
    <source>
        <dbReference type="RuleBase" id="RU110713"/>
    </source>
</evidence>
<keyword evidence="6" id="KW-0479">Metal-binding</keyword>
<evidence type="ECO:0000256" key="6">
    <source>
        <dbReference type="ARBA" id="ARBA00022723"/>
    </source>
</evidence>
<dbReference type="InterPro" id="IPR004910">
    <property type="entry name" value="Yippee/Mis18/Cereblon"/>
</dbReference>
<dbReference type="GO" id="GO:0051301">
    <property type="term" value="P:cell division"/>
    <property type="evidence" value="ECO:0007669"/>
    <property type="project" value="UniProtKB-KW"/>
</dbReference>
<keyword evidence="4" id="KW-0158">Chromosome</keyword>
<dbReference type="Proteomes" id="UP000524558">
    <property type="component" value="Unassembled WGS sequence"/>
</dbReference>
<keyword evidence="8" id="KW-0862">Zinc</keyword>
<evidence type="ECO:0000256" key="8">
    <source>
        <dbReference type="ARBA" id="ARBA00022833"/>
    </source>
</evidence>
<feature type="non-terminal residue" evidence="14">
    <location>
        <position position="1"/>
    </location>
</feature>
<comment type="subcellular location">
    <subcellularLocation>
        <location evidence="3">Chromosome</location>
        <location evidence="3">Centromere</location>
    </subcellularLocation>
    <subcellularLocation>
        <location evidence="2">Nucleus</location>
    </subcellularLocation>
</comment>
<dbReference type="GO" id="GO:0005634">
    <property type="term" value="C:nucleus"/>
    <property type="evidence" value="ECO:0007669"/>
    <property type="project" value="UniProtKB-SubCell"/>
</dbReference>
<protein>
    <recommendedName>
        <fullName evidence="12">Protein yippee-like</fullName>
    </recommendedName>
</protein>
<keyword evidence="9" id="KW-0539">Nucleus</keyword>
<reference evidence="14 15" key="1">
    <citation type="submission" date="2019-09" db="EMBL/GenBank/DDBJ databases">
        <title>Bird 10,000 Genomes (B10K) Project - Family phase.</title>
        <authorList>
            <person name="Zhang G."/>
        </authorList>
    </citation>
    <scope>NUCLEOTIDE SEQUENCE [LARGE SCALE GENOMIC DNA]</scope>
    <source>
        <strain evidence="14">B10K-DU-021-33</strain>
        <tissue evidence="14">Mixed tissue sample</tissue>
    </source>
</reference>
<comment type="caution">
    <text evidence="14">The sequence shown here is derived from an EMBL/GenBank/DDBJ whole genome shotgun (WGS) entry which is preliminary data.</text>
</comment>
<dbReference type="GO" id="GO:0000775">
    <property type="term" value="C:chromosome, centromeric region"/>
    <property type="evidence" value="ECO:0007669"/>
    <property type="project" value="UniProtKB-SubCell"/>
</dbReference>
<dbReference type="InterPro" id="IPR034752">
    <property type="entry name" value="Mis18"/>
</dbReference>
<feature type="non-terminal residue" evidence="14">
    <location>
        <position position="123"/>
    </location>
</feature>
<accession>A0A7K5NXE7</accession>
<dbReference type="GO" id="GO:0007059">
    <property type="term" value="P:chromosome segregation"/>
    <property type="evidence" value="ECO:0007669"/>
    <property type="project" value="TreeGrafter"/>
</dbReference>
<evidence type="ECO:0000256" key="3">
    <source>
        <dbReference type="ARBA" id="ARBA00004584"/>
    </source>
</evidence>
<dbReference type="GO" id="GO:0000785">
    <property type="term" value="C:chromatin"/>
    <property type="evidence" value="ECO:0007669"/>
    <property type="project" value="TreeGrafter"/>
</dbReference>
<evidence type="ECO:0000256" key="7">
    <source>
        <dbReference type="ARBA" id="ARBA00022776"/>
    </source>
</evidence>
<evidence type="ECO:0000313" key="15">
    <source>
        <dbReference type="Proteomes" id="UP000524558"/>
    </source>
</evidence>
<evidence type="ECO:0000259" key="13">
    <source>
        <dbReference type="PROSITE" id="PS51793"/>
    </source>
</evidence>
<comment type="similarity">
    <text evidence="12">Belongs to the yippee family.</text>
</comment>
<dbReference type="AlphaFoldDB" id="A0A7K5NXE7"/>
<dbReference type="GO" id="GO:0034080">
    <property type="term" value="P:CENP-A containing chromatin assembly"/>
    <property type="evidence" value="ECO:0007669"/>
    <property type="project" value="TreeGrafter"/>
</dbReference>
<sequence length="123" mass="13496">PAECAMFQCGGCWAVLGDSLHLCAQEERRLGLLVCYRVTNNVVWEDSLVIGLEGALLGCAYNVLSCQSCGSNLGFILYSAPSDLAYLRGLFCFFKDSIICYLLEKQIIIQASKVNFPAVTLEE</sequence>
<evidence type="ECO:0000256" key="4">
    <source>
        <dbReference type="ARBA" id="ARBA00022454"/>
    </source>
</evidence>
<evidence type="ECO:0000256" key="10">
    <source>
        <dbReference type="ARBA" id="ARBA00023306"/>
    </source>
</evidence>
<keyword evidence="10" id="KW-0131">Cell cycle</keyword>
<feature type="domain" description="Mis18" evidence="13">
    <location>
        <begin position="4"/>
        <end position="103"/>
    </location>
</feature>
<dbReference type="EMBL" id="VYZF01002457">
    <property type="protein sequence ID" value="NWT47004.1"/>
    <property type="molecule type" value="Genomic_DNA"/>
</dbReference>
<keyword evidence="11" id="KW-0137">Centromere</keyword>